<dbReference type="PANTHER" id="PTHR43133:SF52">
    <property type="entry name" value="ECF RNA POLYMERASE SIGMA FACTOR SIGL"/>
    <property type="match status" value="1"/>
</dbReference>
<dbReference type="SUPFAM" id="SSF88659">
    <property type="entry name" value="Sigma3 and sigma4 domains of RNA polymerase sigma factors"/>
    <property type="match status" value="1"/>
</dbReference>
<feature type="domain" description="RNA polymerase sigma-70 region 2" evidence="7">
    <location>
        <begin position="19"/>
        <end position="76"/>
    </location>
</feature>
<name>A0A1C3MXD5_9ACTN</name>
<evidence type="ECO:0000259" key="8">
    <source>
        <dbReference type="Pfam" id="PF08281"/>
    </source>
</evidence>
<dbReference type="InterPro" id="IPR039425">
    <property type="entry name" value="RNA_pol_sigma-70-like"/>
</dbReference>
<evidence type="ECO:0000313" key="9">
    <source>
        <dbReference type="EMBL" id="SBV24996.1"/>
    </source>
</evidence>
<evidence type="ECO:0000259" key="7">
    <source>
        <dbReference type="Pfam" id="PF04542"/>
    </source>
</evidence>
<dbReference type="InterPro" id="IPR013249">
    <property type="entry name" value="RNA_pol_sigma70_r4_t2"/>
</dbReference>
<dbReference type="Proteomes" id="UP000199393">
    <property type="component" value="Chromosome I"/>
</dbReference>
<accession>A0A1C3MXD5</accession>
<comment type="similarity">
    <text evidence="1">Belongs to the sigma-70 factor family. ECF subfamily.</text>
</comment>
<dbReference type="GO" id="GO:0003677">
    <property type="term" value="F:DNA binding"/>
    <property type="evidence" value="ECO:0007669"/>
    <property type="project" value="UniProtKB-KW"/>
</dbReference>
<reference evidence="10" key="1">
    <citation type="submission" date="2016-06" db="EMBL/GenBank/DDBJ databases">
        <authorList>
            <person name="Varghese N."/>
        </authorList>
    </citation>
    <scope>NUCLEOTIDE SEQUENCE [LARGE SCALE GENOMIC DNA]</scope>
    <source>
        <strain evidence="10">DSM 45344</strain>
    </source>
</reference>
<evidence type="ECO:0000256" key="5">
    <source>
        <dbReference type="ARBA" id="ARBA00023163"/>
    </source>
</evidence>
<evidence type="ECO:0000256" key="2">
    <source>
        <dbReference type="ARBA" id="ARBA00023015"/>
    </source>
</evidence>
<proteinExistence type="inferred from homology"/>
<evidence type="ECO:0000256" key="4">
    <source>
        <dbReference type="ARBA" id="ARBA00023125"/>
    </source>
</evidence>
<dbReference type="InterPro" id="IPR036388">
    <property type="entry name" value="WH-like_DNA-bd_sf"/>
</dbReference>
<dbReference type="InterPro" id="IPR007627">
    <property type="entry name" value="RNA_pol_sigma70_r2"/>
</dbReference>
<evidence type="ECO:0000256" key="6">
    <source>
        <dbReference type="SAM" id="MobiDB-lite"/>
    </source>
</evidence>
<dbReference type="Gene3D" id="1.10.1740.10">
    <property type="match status" value="1"/>
</dbReference>
<feature type="region of interest" description="Disordered" evidence="6">
    <location>
        <begin position="145"/>
        <end position="179"/>
    </location>
</feature>
<evidence type="ECO:0000313" key="10">
    <source>
        <dbReference type="Proteomes" id="UP000199393"/>
    </source>
</evidence>
<keyword evidence="10" id="KW-1185">Reference proteome</keyword>
<evidence type="ECO:0000256" key="1">
    <source>
        <dbReference type="ARBA" id="ARBA00010641"/>
    </source>
</evidence>
<dbReference type="PANTHER" id="PTHR43133">
    <property type="entry name" value="RNA POLYMERASE ECF-TYPE SIGMA FACTO"/>
    <property type="match status" value="1"/>
</dbReference>
<sequence length="179" mass="19717">MRRLTGHREVPGEALVRQLWQEHGRAMVAYAGQLAPDRADAEDIVQEALVRAGRHAGALPRDRVAVRGWLLTVMRDVAGVDEHAEQVVDATAVTARLHRLPPGHRVVVDLLYLRGCSVADAAAALGVSAATVRSRAYHALRALREMPPDPPRLPHSVGDRRSTLRRPPHRRSGRTTGQW</sequence>
<dbReference type="InterPro" id="IPR013324">
    <property type="entry name" value="RNA_pol_sigma_r3/r4-like"/>
</dbReference>
<evidence type="ECO:0000256" key="3">
    <source>
        <dbReference type="ARBA" id="ARBA00023082"/>
    </source>
</evidence>
<keyword evidence="3" id="KW-0731">Sigma factor</keyword>
<feature type="domain" description="RNA polymerase sigma factor 70 region 4 type 2" evidence="8">
    <location>
        <begin position="92"/>
        <end position="143"/>
    </location>
</feature>
<gene>
    <name evidence="9" type="ORF">GA0070620_0464</name>
</gene>
<keyword evidence="5" id="KW-0804">Transcription</keyword>
<dbReference type="SUPFAM" id="SSF88946">
    <property type="entry name" value="Sigma2 domain of RNA polymerase sigma factors"/>
    <property type="match status" value="1"/>
</dbReference>
<dbReference type="RefSeq" id="WP_231922168.1">
    <property type="nucleotide sequence ID" value="NZ_JBHRWG010000002.1"/>
</dbReference>
<feature type="compositionally biased region" description="Basic residues" evidence="6">
    <location>
        <begin position="163"/>
        <end position="173"/>
    </location>
</feature>
<dbReference type="GO" id="GO:0006352">
    <property type="term" value="P:DNA-templated transcription initiation"/>
    <property type="evidence" value="ECO:0007669"/>
    <property type="project" value="InterPro"/>
</dbReference>
<dbReference type="AlphaFoldDB" id="A0A1C3MXD5"/>
<dbReference type="Gene3D" id="1.10.10.10">
    <property type="entry name" value="Winged helix-like DNA-binding domain superfamily/Winged helix DNA-binding domain"/>
    <property type="match status" value="1"/>
</dbReference>
<keyword evidence="2" id="KW-0805">Transcription regulation</keyword>
<dbReference type="EMBL" id="LT598496">
    <property type="protein sequence ID" value="SBV24996.1"/>
    <property type="molecule type" value="Genomic_DNA"/>
</dbReference>
<dbReference type="InterPro" id="IPR013325">
    <property type="entry name" value="RNA_pol_sigma_r2"/>
</dbReference>
<protein>
    <submittedName>
        <fullName evidence="9">RNA polymerase sigma-70 factor, ECF subfamily</fullName>
    </submittedName>
</protein>
<dbReference type="Pfam" id="PF08281">
    <property type="entry name" value="Sigma70_r4_2"/>
    <property type="match status" value="1"/>
</dbReference>
<dbReference type="STRING" id="307121.GA0070620_0464"/>
<dbReference type="Pfam" id="PF04542">
    <property type="entry name" value="Sigma70_r2"/>
    <property type="match status" value="1"/>
</dbReference>
<organism evidence="9 10">
    <name type="scientific">Micromonospora krabiensis</name>
    <dbReference type="NCBI Taxonomy" id="307121"/>
    <lineage>
        <taxon>Bacteria</taxon>
        <taxon>Bacillati</taxon>
        <taxon>Actinomycetota</taxon>
        <taxon>Actinomycetes</taxon>
        <taxon>Micromonosporales</taxon>
        <taxon>Micromonosporaceae</taxon>
        <taxon>Micromonospora</taxon>
    </lineage>
</organism>
<dbReference type="GO" id="GO:0016987">
    <property type="term" value="F:sigma factor activity"/>
    <property type="evidence" value="ECO:0007669"/>
    <property type="project" value="UniProtKB-KW"/>
</dbReference>
<keyword evidence="4" id="KW-0238">DNA-binding</keyword>